<dbReference type="Pfam" id="PF00171">
    <property type="entry name" value="Aldedh"/>
    <property type="match status" value="1"/>
</dbReference>
<dbReference type="AlphaFoldDB" id="A0A859QW02"/>
<evidence type="ECO:0000256" key="1">
    <source>
        <dbReference type="ARBA" id="ARBA00009986"/>
    </source>
</evidence>
<dbReference type="InterPro" id="IPR015590">
    <property type="entry name" value="Aldehyde_DH_dom"/>
</dbReference>
<dbReference type="RefSeq" id="WP_180941031.1">
    <property type="nucleotide sequence ID" value="NZ_CP041238.1"/>
</dbReference>
<dbReference type="InterPro" id="IPR016163">
    <property type="entry name" value="Ald_DH_C"/>
</dbReference>
<comment type="similarity">
    <text evidence="1 3">Belongs to the aldehyde dehydrogenase family.</text>
</comment>
<dbReference type="CDD" id="cd07103">
    <property type="entry name" value="ALDH_F5_SSADH_GabD"/>
    <property type="match status" value="1"/>
</dbReference>
<dbReference type="GO" id="GO:0009450">
    <property type="term" value="P:gamma-aminobutyric acid catabolic process"/>
    <property type="evidence" value="ECO:0007669"/>
    <property type="project" value="InterPro"/>
</dbReference>
<evidence type="ECO:0000256" key="3">
    <source>
        <dbReference type="RuleBase" id="RU003345"/>
    </source>
</evidence>
<accession>A0A859QW02</accession>
<dbReference type="InterPro" id="IPR016162">
    <property type="entry name" value="Ald_DH_N"/>
</dbReference>
<sequence length="502" mass="53152">MNTNIKPASVAMTSLRQRLRDPSLFIEKGCLAGSWVDADDGSTIAVYDPATGLEIGTVPSMGAVEADRAVKSADAAFRAWASETALVRARVMEKWFDLVVENAEDLATIITIEQGKPITESRTEISYGSGFIKWFSEEARRTYGQVIPANERDRRIIAVKQPVGVSAAITPWNFPVAMITRKCAPAIAAGCPVIVKPSEFTPYSALALALLAQRAGVPDGIISVLTGPPEGIGRVLTGNPAVRKVSFTGSTRVGKLLMRQSSDTVKRVSFELGGNAPFLILDDADIDLAVAGVIASKFRNAGQTCVCANRILVQDGIYDRFADTLAEAVSAMKVGNGLDDGVAIGPLINAAAVQKVNRHIEDALSEGAGTLLGGVSAGRDQFCGPTILVGATPSMLVAREETFGPVAPLFRFKEIDEAIAFANDTPFGLAAYAFSESMHRALYVGERLEFGMIGLNSGSVSSEVAPFGGMKESGIGREGASQGMDEYLELKTMHIGGMSRPV</sequence>
<dbReference type="KEGG" id="emx:FKV68_08475"/>
<reference evidence="4 5" key="1">
    <citation type="submission" date="2019-06" db="EMBL/GenBank/DDBJ databases">
        <title>Complete genome sequence of Ensifer mexicanus ITTG R7 isolated from nodules of Acacia angustissima (Mill.) Kuntze.</title>
        <authorList>
            <person name="Rincon-Rosales R."/>
            <person name="Rogel M.A."/>
            <person name="Guerrero G."/>
            <person name="Rincon-Molina C.I."/>
            <person name="Lopez-Lopez A."/>
            <person name="Martinez-Romero E."/>
        </authorList>
    </citation>
    <scope>NUCLEOTIDE SEQUENCE [LARGE SCALE GENOMIC DNA]</scope>
    <source>
        <strain evidence="4 5">ITTG R7</strain>
    </source>
</reference>
<gene>
    <name evidence="4" type="ORF">FKV68_08475</name>
</gene>
<dbReference type="NCBIfam" id="TIGR01780">
    <property type="entry name" value="SSADH"/>
    <property type="match status" value="1"/>
</dbReference>
<dbReference type="InterPro" id="IPR016160">
    <property type="entry name" value="Ald_DH_CS_CYS"/>
</dbReference>
<dbReference type="PROSITE" id="PS00687">
    <property type="entry name" value="ALDEHYDE_DEHYDR_GLU"/>
    <property type="match status" value="1"/>
</dbReference>
<dbReference type="Proteomes" id="UP000510721">
    <property type="component" value="Chromosome"/>
</dbReference>
<keyword evidence="2 3" id="KW-0560">Oxidoreductase</keyword>
<dbReference type="FunFam" id="3.40.605.10:FF:000005">
    <property type="entry name" value="Succinate-semialdehyde dehydrogenase I"/>
    <property type="match status" value="1"/>
</dbReference>
<dbReference type="FunFam" id="3.40.309.10:FF:000004">
    <property type="entry name" value="Succinate-semialdehyde dehydrogenase I"/>
    <property type="match status" value="1"/>
</dbReference>
<evidence type="ECO:0000313" key="5">
    <source>
        <dbReference type="Proteomes" id="UP000510721"/>
    </source>
</evidence>
<dbReference type="PANTHER" id="PTHR43353:SF5">
    <property type="entry name" value="SUCCINATE-SEMIALDEHYDE DEHYDROGENASE, MITOCHONDRIAL"/>
    <property type="match status" value="1"/>
</dbReference>
<dbReference type="InterPro" id="IPR029510">
    <property type="entry name" value="Ald_DH_CS_GLU"/>
</dbReference>
<protein>
    <submittedName>
        <fullName evidence="4">NAD-dependent succinate-semialdehyde dehydrogenase</fullName>
    </submittedName>
</protein>
<dbReference type="GO" id="GO:0004777">
    <property type="term" value="F:succinate-semialdehyde dehydrogenase (NAD+) activity"/>
    <property type="evidence" value="ECO:0007669"/>
    <property type="project" value="TreeGrafter"/>
</dbReference>
<dbReference type="PANTHER" id="PTHR43353">
    <property type="entry name" value="SUCCINATE-SEMIALDEHYDE DEHYDROGENASE, MITOCHONDRIAL"/>
    <property type="match status" value="1"/>
</dbReference>
<dbReference type="Gene3D" id="3.40.309.10">
    <property type="entry name" value="Aldehyde Dehydrogenase, Chain A, domain 2"/>
    <property type="match status" value="1"/>
</dbReference>
<dbReference type="InterPro" id="IPR016161">
    <property type="entry name" value="Ald_DH/histidinol_DH"/>
</dbReference>
<dbReference type="InterPro" id="IPR050740">
    <property type="entry name" value="Aldehyde_DH_Superfamily"/>
</dbReference>
<evidence type="ECO:0000313" key="4">
    <source>
        <dbReference type="EMBL" id="QLL61478.1"/>
    </source>
</evidence>
<dbReference type="EMBL" id="CP041238">
    <property type="protein sequence ID" value="QLL61478.1"/>
    <property type="molecule type" value="Genomic_DNA"/>
</dbReference>
<dbReference type="Gene3D" id="3.40.605.10">
    <property type="entry name" value="Aldehyde Dehydrogenase, Chain A, domain 1"/>
    <property type="match status" value="1"/>
</dbReference>
<dbReference type="SUPFAM" id="SSF53720">
    <property type="entry name" value="ALDH-like"/>
    <property type="match status" value="1"/>
</dbReference>
<evidence type="ECO:0000256" key="2">
    <source>
        <dbReference type="ARBA" id="ARBA00023002"/>
    </source>
</evidence>
<organism evidence="4 5">
    <name type="scientific">Sinorhizobium mexicanum</name>
    <dbReference type="NCBI Taxonomy" id="375549"/>
    <lineage>
        <taxon>Bacteria</taxon>
        <taxon>Pseudomonadati</taxon>
        <taxon>Pseudomonadota</taxon>
        <taxon>Alphaproteobacteria</taxon>
        <taxon>Hyphomicrobiales</taxon>
        <taxon>Rhizobiaceae</taxon>
        <taxon>Sinorhizobium/Ensifer group</taxon>
        <taxon>Sinorhizobium</taxon>
    </lineage>
</organism>
<name>A0A859QW02_9HYPH</name>
<dbReference type="PROSITE" id="PS00070">
    <property type="entry name" value="ALDEHYDE_DEHYDR_CYS"/>
    <property type="match status" value="1"/>
</dbReference>
<dbReference type="InterPro" id="IPR010102">
    <property type="entry name" value="Succ_semiAld_DH"/>
</dbReference>
<proteinExistence type="inferred from homology"/>
<keyword evidence="5" id="KW-1185">Reference proteome</keyword>